<dbReference type="InParanoid" id="A0A4R6QP31"/>
<protein>
    <submittedName>
        <fullName evidence="1">Uncharacterized protein</fullName>
    </submittedName>
</protein>
<dbReference type="OrthoDB" id="9155042at2"/>
<evidence type="ECO:0000313" key="2">
    <source>
        <dbReference type="Proteomes" id="UP000295361"/>
    </source>
</evidence>
<reference evidence="1 2" key="1">
    <citation type="submission" date="2019-03" db="EMBL/GenBank/DDBJ databases">
        <title>Genomic Encyclopedia of Type Strains, Phase IV (KMG-IV): sequencing the most valuable type-strain genomes for metagenomic binning, comparative biology and taxonomic classification.</title>
        <authorList>
            <person name="Goeker M."/>
        </authorList>
    </citation>
    <scope>NUCLEOTIDE SEQUENCE [LARGE SCALE GENOMIC DNA]</scope>
    <source>
        <strain evidence="1 2">DSM 16998</strain>
    </source>
</reference>
<organism evidence="1 2">
    <name type="scientific">Roseateles toxinivorans</name>
    <dbReference type="NCBI Taxonomy" id="270368"/>
    <lineage>
        <taxon>Bacteria</taxon>
        <taxon>Pseudomonadati</taxon>
        <taxon>Pseudomonadota</taxon>
        <taxon>Betaproteobacteria</taxon>
        <taxon>Burkholderiales</taxon>
        <taxon>Sphaerotilaceae</taxon>
        <taxon>Roseateles</taxon>
    </lineage>
</organism>
<dbReference type="EMBL" id="SNXS01000003">
    <property type="protein sequence ID" value="TDP71692.1"/>
    <property type="molecule type" value="Genomic_DNA"/>
</dbReference>
<proteinExistence type="predicted"/>
<evidence type="ECO:0000313" key="1">
    <source>
        <dbReference type="EMBL" id="TDP71692.1"/>
    </source>
</evidence>
<keyword evidence="2" id="KW-1185">Reference proteome</keyword>
<accession>A0A4R6QP31</accession>
<gene>
    <name evidence="1" type="ORF">DES47_103674</name>
</gene>
<name>A0A4R6QP31_9BURK</name>
<sequence length="87" mass="10050">MTLQQFAQIKNWLVMHRRNHPVESQAWDVVVTCWVLGWVGVPGSLLTDNPGYLPLCLLGYLLPSLYGQVRQYLHRSGRLRCDWLTAL</sequence>
<dbReference type="RefSeq" id="WP_133701448.1">
    <property type="nucleotide sequence ID" value="NZ_SNXS01000003.1"/>
</dbReference>
<dbReference type="Proteomes" id="UP000295361">
    <property type="component" value="Unassembled WGS sequence"/>
</dbReference>
<comment type="caution">
    <text evidence="1">The sequence shown here is derived from an EMBL/GenBank/DDBJ whole genome shotgun (WGS) entry which is preliminary data.</text>
</comment>
<dbReference type="AlphaFoldDB" id="A0A4R6QP31"/>